<proteinExistence type="inferred from homology"/>
<dbReference type="EMBL" id="DXCF01000005">
    <property type="protein sequence ID" value="HIZ09159.1"/>
    <property type="molecule type" value="Genomic_DNA"/>
</dbReference>
<evidence type="ECO:0000256" key="11">
    <source>
        <dbReference type="ARBA" id="ARBA00048988"/>
    </source>
</evidence>
<dbReference type="InterPro" id="IPR005259">
    <property type="entry name" value="PriA"/>
</dbReference>
<dbReference type="InterPro" id="IPR042115">
    <property type="entry name" value="PriA_3primeBD_sf"/>
</dbReference>
<feature type="binding site" evidence="12">
    <location>
        <position position="436"/>
    </location>
    <ligand>
        <name>Zn(2+)</name>
        <dbReference type="ChEBI" id="CHEBI:29105"/>
        <label>2</label>
    </ligand>
</feature>
<dbReference type="EC" id="5.6.2.4" evidence="12"/>
<feature type="binding site" evidence="12">
    <location>
        <position position="427"/>
    </location>
    <ligand>
        <name>Zn(2+)</name>
        <dbReference type="ChEBI" id="CHEBI:29105"/>
        <label>1</label>
    </ligand>
</feature>
<dbReference type="GO" id="GO:1990077">
    <property type="term" value="C:primosome complex"/>
    <property type="evidence" value="ECO:0007669"/>
    <property type="project" value="UniProtKB-UniRule"/>
</dbReference>
<evidence type="ECO:0000256" key="7">
    <source>
        <dbReference type="ARBA" id="ARBA00022833"/>
    </source>
</evidence>
<protein>
    <recommendedName>
        <fullName evidence="12">Replication restart protein PriA</fullName>
    </recommendedName>
    <alternativeName>
        <fullName evidence="12">ATP-dependent DNA helicase PriA</fullName>
        <ecNumber evidence="12">5.6.2.4</ecNumber>
    </alternativeName>
    <alternativeName>
        <fullName evidence="12">DNA 3'-5' helicase PriA</fullName>
    </alternativeName>
</protein>
<evidence type="ECO:0000256" key="4">
    <source>
        <dbReference type="ARBA" id="ARBA00022741"/>
    </source>
</evidence>
<dbReference type="PROSITE" id="PS51192">
    <property type="entry name" value="HELICASE_ATP_BIND_1"/>
    <property type="match status" value="1"/>
</dbReference>
<keyword evidence="6 12" id="KW-0347">Helicase</keyword>
<dbReference type="PROSITE" id="PS51194">
    <property type="entry name" value="HELICASE_CTER"/>
    <property type="match status" value="1"/>
</dbReference>
<comment type="catalytic activity">
    <reaction evidence="11 12">
        <text>ATP + H2O = ADP + phosphate + H(+)</text>
        <dbReference type="Rhea" id="RHEA:13065"/>
        <dbReference type="ChEBI" id="CHEBI:15377"/>
        <dbReference type="ChEBI" id="CHEBI:15378"/>
        <dbReference type="ChEBI" id="CHEBI:30616"/>
        <dbReference type="ChEBI" id="CHEBI:43474"/>
        <dbReference type="ChEBI" id="CHEBI:456216"/>
        <dbReference type="EC" id="5.6.2.4"/>
    </reaction>
</comment>
<dbReference type="GO" id="GO:0006270">
    <property type="term" value="P:DNA replication initiation"/>
    <property type="evidence" value="ECO:0007669"/>
    <property type="project" value="TreeGrafter"/>
</dbReference>
<dbReference type="GO" id="GO:0008270">
    <property type="term" value="F:zinc ion binding"/>
    <property type="evidence" value="ECO:0007669"/>
    <property type="project" value="UniProtKB-UniRule"/>
</dbReference>
<evidence type="ECO:0000256" key="9">
    <source>
        <dbReference type="ARBA" id="ARBA00023125"/>
    </source>
</evidence>
<evidence type="ECO:0000256" key="12">
    <source>
        <dbReference type="HAMAP-Rule" id="MF_00983"/>
    </source>
</evidence>
<gene>
    <name evidence="12 15" type="primary">priA</name>
    <name evidence="15" type="ORF">H9726_01600</name>
</gene>
<evidence type="ECO:0000256" key="1">
    <source>
        <dbReference type="ARBA" id="ARBA00022515"/>
    </source>
</evidence>
<feature type="binding site" evidence="12">
    <location>
        <position position="454"/>
    </location>
    <ligand>
        <name>Zn(2+)</name>
        <dbReference type="ChEBI" id="CHEBI:29105"/>
        <label>2</label>
    </ligand>
</feature>
<feature type="domain" description="Helicase C-terminal" evidence="14">
    <location>
        <begin position="459"/>
        <end position="616"/>
    </location>
</feature>
<evidence type="ECO:0000313" key="15">
    <source>
        <dbReference type="EMBL" id="HIZ09159.1"/>
    </source>
</evidence>
<feature type="domain" description="Helicase ATP-binding" evidence="13">
    <location>
        <begin position="199"/>
        <end position="365"/>
    </location>
</feature>
<dbReference type="HAMAP" id="MF_00983">
    <property type="entry name" value="PriA"/>
    <property type="match status" value="1"/>
</dbReference>
<keyword evidence="10 12" id="KW-0413">Isomerase</keyword>
<feature type="binding site" evidence="12">
    <location>
        <position position="470"/>
    </location>
    <ligand>
        <name>Zn(2+)</name>
        <dbReference type="ChEBI" id="CHEBI:29105"/>
        <label>1</label>
    </ligand>
</feature>
<keyword evidence="9 12" id="KW-0238">DNA-binding</keyword>
<dbReference type="InterPro" id="IPR011545">
    <property type="entry name" value="DEAD/DEAH_box_helicase_dom"/>
</dbReference>
<dbReference type="Pfam" id="PF18319">
    <property type="entry name" value="Zn_ribbon_PriA"/>
    <property type="match status" value="1"/>
</dbReference>
<keyword evidence="4 12" id="KW-0547">Nucleotide-binding</keyword>
<feature type="binding site" evidence="12">
    <location>
        <position position="439"/>
    </location>
    <ligand>
        <name>Zn(2+)</name>
        <dbReference type="ChEBI" id="CHEBI:29105"/>
        <label>2</label>
    </ligand>
</feature>
<dbReference type="Gene3D" id="3.40.1440.60">
    <property type="entry name" value="PriA, 3(prime) DNA-binding domain"/>
    <property type="match status" value="1"/>
</dbReference>
<dbReference type="Pfam" id="PF17764">
    <property type="entry name" value="PriA_3primeBD"/>
    <property type="match status" value="1"/>
</dbReference>
<evidence type="ECO:0000256" key="10">
    <source>
        <dbReference type="ARBA" id="ARBA00023235"/>
    </source>
</evidence>
<sequence length="720" mass="79877">MTAEVIVDIAHSEVDRVFEYISADGVKEGSRVRVPFGGRAVEGYVMRLKEGSSFDPAKLKAIFSVVDEPLIPECLSLARALSERYRCPMAQVLRLFLPAEMRRGAVRELYKNVAVFVCDADIPARAKAQAAALAFLKEKGSFPYTAYREKFGDAAVRALISRGAVRTERERVNRTPLKGVAGAAAPHELTPAQREAVAAIKGSGKTVHLLHGVTGSGKTEIYLTLIAEALAAGKSAIFLVPEISLTPQMFSQLRARFGENAAILHSGLSAGEKFDEWQRLRSGEAKIAIGARSAVFAPVENIGVIVLDEEHDGSYQSEHAPRYAAAEVAELRAKYNGCKLVLGSATPSVETYRRAETGEIGLTELPERINRRPMPEILIADMRTEARRGNNSAFSALLREELESCLSQGNQAIIFLNRRGFAQSVVCRDCGYVARCEQCDVSLTYHSEEHCLKCHYCGASYKMLTACPECGSVHLSYTGTGTQKVVGELKKLYPSARILRMDVDTTGGKEGHYRILKKFAGREADILVGTQMIAKGHDFPAVTLVGILDADMSLHFSDYRSGERTFQLITQVAGRSGRAEEKGRAVLQTYDPANYILRFAVNYDYKGFYRHEISLRASTAFPPFAKIVRVMVTGEEEKKAVETLKEVYFSLKELFDSHREEFLFFNRMKAPVRRIQNKFRYQVLMRLRGDALLSEIYARALACKTRDVLVYVEENPANLS</sequence>
<comment type="cofactor">
    <cofactor evidence="12">
        <name>Zn(2+)</name>
        <dbReference type="ChEBI" id="CHEBI:29105"/>
    </cofactor>
    <text evidence="12">Binds 2 zinc ions per subunit.</text>
</comment>
<dbReference type="InterPro" id="IPR027417">
    <property type="entry name" value="P-loop_NTPase"/>
</dbReference>
<dbReference type="InterPro" id="IPR041236">
    <property type="entry name" value="PriA_C"/>
</dbReference>
<comment type="catalytic activity">
    <reaction evidence="12">
        <text>Couples ATP hydrolysis with the unwinding of duplex DNA by translocating in the 3'-5' direction.</text>
        <dbReference type="EC" id="5.6.2.4"/>
    </reaction>
</comment>
<organism evidence="15 16">
    <name type="scientific">Candidatus Borkfalkia avicola</name>
    <dbReference type="NCBI Taxonomy" id="2838503"/>
    <lineage>
        <taxon>Bacteria</taxon>
        <taxon>Bacillati</taxon>
        <taxon>Bacillota</taxon>
        <taxon>Clostridia</taxon>
        <taxon>Christensenellales</taxon>
        <taxon>Christensenellaceae</taxon>
        <taxon>Candidatus Borkfalkia</taxon>
    </lineage>
</organism>
<dbReference type="Proteomes" id="UP000824025">
    <property type="component" value="Unassembled WGS sequence"/>
</dbReference>
<evidence type="ECO:0000256" key="6">
    <source>
        <dbReference type="ARBA" id="ARBA00022806"/>
    </source>
</evidence>
<comment type="caution">
    <text evidence="15">The sequence shown here is derived from an EMBL/GenBank/DDBJ whole genome shotgun (WGS) entry which is preliminary data.</text>
</comment>
<dbReference type="SMART" id="SM00487">
    <property type="entry name" value="DEXDc"/>
    <property type="match status" value="1"/>
</dbReference>
<dbReference type="FunFam" id="3.40.50.300:FF:000489">
    <property type="entry name" value="Primosome assembly protein PriA"/>
    <property type="match status" value="1"/>
</dbReference>
<dbReference type="Gene3D" id="3.40.50.300">
    <property type="entry name" value="P-loop containing nucleotide triphosphate hydrolases"/>
    <property type="match status" value="2"/>
</dbReference>
<keyword evidence="5 12" id="KW-0378">Hydrolase</keyword>
<keyword evidence="1 12" id="KW-0639">Primosome</keyword>
<dbReference type="InterPro" id="IPR014001">
    <property type="entry name" value="Helicase_ATP-bd"/>
</dbReference>
<accession>A0A9D2IH75</accession>
<evidence type="ECO:0000256" key="3">
    <source>
        <dbReference type="ARBA" id="ARBA00022723"/>
    </source>
</evidence>
<dbReference type="PANTHER" id="PTHR30580:SF0">
    <property type="entry name" value="PRIMOSOMAL PROTEIN N"/>
    <property type="match status" value="1"/>
</dbReference>
<comment type="function">
    <text evidence="12">Initiates the restart of stalled replication forks, which reloads the replicative helicase on sites other than the origin of replication. Recognizes and binds to abandoned replication forks and remodels them to uncover a helicase loading site. Promotes assembly of the primosome at these replication forks.</text>
</comment>
<feature type="binding site" evidence="12">
    <location>
        <position position="457"/>
    </location>
    <ligand>
        <name>Zn(2+)</name>
        <dbReference type="ChEBI" id="CHEBI:29105"/>
        <label>2</label>
    </ligand>
</feature>
<dbReference type="AlphaFoldDB" id="A0A9D2IH75"/>
<evidence type="ECO:0000256" key="5">
    <source>
        <dbReference type="ARBA" id="ARBA00022801"/>
    </source>
</evidence>
<keyword evidence="7 12" id="KW-0862">Zinc</keyword>
<dbReference type="GO" id="GO:0043138">
    <property type="term" value="F:3'-5' DNA helicase activity"/>
    <property type="evidence" value="ECO:0007669"/>
    <property type="project" value="UniProtKB-EC"/>
</dbReference>
<dbReference type="SMART" id="SM00490">
    <property type="entry name" value="HELICc"/>
    <property type="match status" value="1"/>
</dbReference>
<evidence type="ECO:0000313" key="16">
    <source>
        <dbReference type="Proteomes" id="UP000824025"/>
    </source>
</evidence>
<keyword evidence="2 12" id="KW-0235">DNA replication</keyword>
<dbReference type="CDD" id="cd17929">
    <property type="entry name" value="DEXHc_priA"/>
    <property type="match status" value="1"/>
</dbReference>
<comment type="subunit">
    <text evidence="12">Component of the replication restart primosome.</text>
</comment>
<name>A0A9D2IH75_9FIRM</name>
<dbReference type="Pfam" id="PF00271">
    <property type="entry name" value="Helicase_C"/>
    <property type="match status" value="1"/>
</dbReference>
<reference evidence="15" key="2">
    <citation type="submission" date="2021-04" db="EMBL/GenBank/DDBJ databases">
        <authorList>
            <person name="Gilroy R."/>
        </authorList>
    </citation>
    <scope>NUCLEOTIDE SEQUENCE</scope>
    <source>
        <strain evidence="15">CHK192-19661</strain>
    </source>
</reference>
<dbReference type="GO" id="GO:0006310">
    <property type="term" value="P:DNA recombination"/>
    <property type="evidence" value="ECO:0007669"/>
    <property type="project" value="InterPro"/>
</dbReference>
<evidence type="ECO:0000259" key="13">
    <source>
        <dbReference type="PROSITE" id="PS51192"/>
    </source>
</evidence>
<dbReference type="InterPro" id="IPR040498">
    <property type="entry name" value="PriA_CRR"/>
</dbReference>
<keyword evidence="8 12" id="KW-0067">ATP-binding</keyword>
<dbReference type="InterPro" id="IPR001650">
    <property type="entry name" value="Helicase_C-like"/>
</dbReference>
<evidence type="ECO:0000259" key="14">
    <source>
        <dbReference type="PROSITE" id="PS51194"/>
    </source>
</evidence>
<dbReference type="GO" id="GO:0006302">
    <property type="term" value="P:double-strand break repair"/>
    <property type="evidence" value="ECO:0007669"/>
    <property type="project" value="InterPro"/>
</dbReference>
<dbReference type="PANTHER" id="PTHR30580">
    <property type="entry name" value="PRIMOSOMAL PROTEIN N"/>
    <property type="match status" value="1"/>
</dbReference>
<reference evidence="15" key="1">
    <citation type="journal article" date="2021" name="PeerJ">
        <title>Extensive microbial diversity within the chicken gut microbiome revealed by metagenomics and culture.</title>
        <authorList>
            <person name="Gilroy R."/>
            <person name="Ravi A."/>
            <person name="Getino M."/>
            <person name="Pursley I."/>
            <person name="Horton D.L."/>
            <person name="Alikhan N.F."/>
            <person name="Baker D."/>
            <person name="Gharbi K."/>
            <person name="Hall N."/>
            <person name="Watson M."/>
            <person name="Adriaenssens E.M."/>
            <person name="Foster-Nyarko E."/>
            <person name="Jarju S."/>
            <person name="Secka A."/>
            <person name="Antonio M."/>
            <person name="Oren A."/>
            <person name="Chaudhuri R.R."/>
            <person name="La Ragione R."/>
            <person name="Hildebrand F."/>
            <person name="Pallen M.J."/>
        </authorList>
    </citation>
    <scope>NUCLEOTIDE SEQUENCE</scope>
    <source>
        <strain evidence="15">CHK192-19661</strain>
    </source>
</reference>
<dbReference type="GO" id="GO:0003677">
    <property type="term" value="F:DNA binding"/>
    <property type="evidence" value="ECO:0007669"/>
    <property type="project" value="UniProtKB-UniRule"/>
</dbReference>
<dbReference type="Pfam" id="PF00270">
    <property type="entry name" value="DEAD"/>
    <property type="match status" value="1"/>
</dbReference>
<dbReference type="SUPFAM" id="SSF52540">
    <property type="entry name" value="P-loop containing nucleoside triphosphate hydrolases"/>
    <property type="match status" value="1"/>
</dbReference>
<feature type="binding site" evidence="12">
    <location>
        <position position="467"/>
    </location>
    <ligand>
        <name>Zn(2+)</name>
        <dbReference type="ChEBI" id="CHEBI:29105"/>
        <label>1</label>
    </ligand>
</feature>
<dbReference type="GO" id="GO:0006269">
    <property type="term" value="P:DNA replication, synthesis of primer"/>
    <property type="evidence" value="ECO:0007669"/>
    <property type="project" value="UniProtKB-KW"/>
</dbReference>
<keyword evidence="3 12" id="KW-0479">Metal-binding</keyword>
<feature type="binding site" evidence="12">
    <location>
        <position position="430"/>
    </location>
    <ligand>
        <name>Zn(2+)</name>
        <dbReference type="ChEBI" id="CHEBI:29105"/>
        <label>1</label>
    </ligand>
</feature>
<evidence type="ECO:0000256" key="8">
    <source>
        <dbReference type="ARBA" id="ARBA00022840"/>
    </source>
</evidence>
<dbReference type="InterPro" id="IPR041222">
    <property type="entry name" value="PriA_3primeBD"/>
</dbReference>
<dbReference type="GO" id="GO:0005524">
    <property type="term" value="F:ATP binding"/>
    <property type="evidence" value="ECO:0007669"/>
    <property type="project" value="UniProtKB-UniRule"/>
</dbReference>
<evidence type="ECO:0000256" key="2">
    <source>
        <dbReference type="ARBA" id="ARBA00022705"/>
    </source>
</evidence>
<dbReference type="NCBIfam" id="TIGR00595">
    <property type="entry name" value="priA"/>
    <property type="match status" value="1"/>
</dbReference>
<dbReference type="Pfam" id="PF18074">
    <property type="entry name" value="PriA_C"/>
    <property type="match status" value="1"/>
</dbReference>
<dbReference type="CDD" id="cd18804">
    <property type="entry name" value="SF2_C_priA"/>
    <property type="match status" value="1"/>
</dbReference>
<comment type="similarity">
    <text evidence="12">Belongs to the helicase family. PriA subfamily.</text>
</comment>
<dbReference type="GO" id="GO:0016787">
    <property type="term" value="F:hydrolase activity"/>
    <property type="evidence" value="ECO:0007669"/>
    <property type="project" value="UniProtKB-KW"/>
</dbReference>